<evidence type="ECO:0000259" key="8">
    <source>
        <dbReference type="PROSITE" id="PS51379"/>
    </source>
</evidence>
<evidence type="ECO:0000256" key="6">
    <source>
        <dbReference type="ARBA" id="ARBA00023014"/>
    </source>
</evidence>
<feature type="transmembrane region" description="Helical" evidence="7">
    <location>
        <begin position="146"/>
        <end position="171"/>
    </location>
</feature>
<keyword evidence="2" id="KW-0004">4Fe-4S</keyword>
<organism evidence="9 10">
    <name type="scientific">Methylobacillus rhizosphaerae</name>
    <dbReference type="NCBI Taxonomy" id="551994"/>
    <lineage>
        <taxon>Bacteria</taxon>
        <taxon>Pseudomonadati</taxon>
        <taxon>Pseudomonadota</taxon>
        <taxon>Betaproteobacteria</taxon>
        <taxon>Nitrosomonadales</taxon>
        <taxon>Methylophilaceae</taxon>
        <taxon>Methylobacillus</taxon>
    </lineage>
</organism>
<gene>
    <name evidence="9" type="ORF">SAMN05192560_0910</name>
</gene>
<accession>A0A238YYI7</accession>
<dbReference type="Pfam" id="PF13746">
    <property type="entry name" value="Fer4_18"/>
    <property type="match status" value="1"/>
</dbReference>
<feature type="transmembrane region" description="Helical" evidence="7">
    <location>
        <begin position="34"/>
        <end position="51"/>
    </location>
</feature>
<evidence type="ECO:0000313" key="9">
    <source>
        <dbReference type="EMBL" id="SNR75703.1"/>
    </source>
</evidence>
<keyword evidence="7" id="KW-0472">Membrane</keyword>
<keyword evidence="5" id="KW-0408">Iron</keyword>
<keyword evidence="7" id="KW-0812">Transmembrane</keyword>
<keyword evidence="7" id="KW-1133">Transmembrane helix</keyword>
<dbReference type="PANTHER" id="PTHR30176">
    <property type="entry name" value="FERREDOXIN-TYPE PROTEIN NAPH"/>
    <property type="match status" value="1"/>
</dbReference>
<dbReference type="RefSeq" id="WP_089375036.1">
    <property type="nucleotide sequence ID" value="NZ_FZOA01000003.1"/>
</dbReference>
<keyword evidence="3" id="KW-0479">Metal-binding</keyword>
<dbReference type="InterPro" id="IPR013783">
    <property type="entry name" value="Ig-like_fold"/>
</dbReference>
<dbReference type="InterPro" id="IPR032879">
    <property type="entry name" value="FixG_C"/>
</dbReference>
<evidence type="ECO:0000256" key="2">
    <source>
        <dbReference type="ARBA" id="ARBA00022485"/>
    </source>
</evidence>
<proteinExistence type="predicted"/>
<dbReference type="PROSITE" id="PS00198">
    <property type="entry name" value="4FE4S_FER_1"/>
    <property type="match status" value="1"/>
</dbReference>
<dbReference type="InterPro" id="IPR014116">
    <property type="entry name" value="Cyt_c_oxidase_cbb3_FixG"/>
</dbReference>
<dbReference type="Gene3D" id="2.60.40.10">
    <property type="entry name" value="Immunoglobulins"/>
    <property type="match status" value="1"/>
</dbReference>
<dbReference type="Pfam" id="PF12801">
    <property type="entry name" value="Fer4_5"/>
    <property type="match status" value="1"/>
</dbReference>
<dbReference type="InterPro" id="IPR017896">
    <property type="entry name" value="4Fe4S_Fe-S-bd"/>
</dbReference>
<evidence type="ECO:0000256" key="1">
    <source>
        <dbReference type="ARBA" id="ARBA00022448"/>
    </source>
</evidence>
<evidence type="ECO:0000313" key="10">
    <source>
        <dbReference type="Proteomes" id="UP000198305"/>
    </source>
</evidence>
<dbReference type="PROSITE" id="PS51379">
    <property type="entry name" value="4FE4S_FER_2"/>
    <property type="match status" value="1"/>
</dbReference>
<dbReference type="AlphaFoldDB" id="A0A238YYI7"/>
<feature type="domain" description="4Fe-4S ferredoxin-type" evidence="8">
    <location>
        <begin position="259"/>
        <end position="287"/>
    </location>
</feature>
<protein>
    <submittedName>
        <fullName evidence="9">Cytochrome c oxidase accessory protein FixG</fullName>
    </submittedName>
</protein>
<evidence type="ECO:0000256" key="7">
    <source>
        <dbReference type="SAM" id="Phobius"/>
    </source>
</evidence>
<dbReference type="Proteomes" id="UP000198305">
    <property type="component" value="Unassembled WGS sequence"/>
</dbReference>
<keyword evidence="10" id="KW-1185">Reference proteome</keyword>
<keyword evidence="6" id="KW-0411">Iron-sulfur</keyword>
<reference evidence="10" key="1">
    <citation type="submission" date="2017-06" db="EMBL/GenBank/DDBJ databases">
        <authorList>
            <person name="Varghese N."/>
            <person name="Submissions S."/>
        </authorList>
    </citation>
    <scope>NUCLEOTIDE SEQUENCE [LARGE SCALE GENOMIC DNA]</scope>
    <source>
        <strain evidence="10">Ca-68</strain>
    </source>
</reference>
<evidence type="ECO:0000256" key="3">
    <source>
        <dbReference type="ARBA" id="ARBA00022723"/>
    </source>
</evidence>
<feature type="transmembrane region" description="Helical" evidence="7">
    <location>
        <begin position="339"/>
        <end position="357"/>
    </location>
</feature>
<feature type="transmembrane region" description="Helical" evidence="7">
    <location>
        <begin position="80"/>
        <end position="101"/>
    </location>
</feature>
<evidence type="ECO:0000256" key="4">
    <source>
        <dbReference type="ARBA" id="ARBA00022982"/>
    </source>
</evidence>
<dbReference type="Pfam" id="PF11614">
    <property type="entry name" value="FixG_C"/>
    <property type="match status" value="1"/>
</dbReference>
<dbReference type="GO" id="GO:0046872">
    <property type="term" value="F:metal ion binding"/>
    <property type="evidence" value="ECO:0007669"/>
    <property type="project" value="UniProtKB-KW"/>
</dbReference>
<dbReference type="SUPFAM" id="SSF54862">
    <property type="entry name" value="4Fe-4S ferredoxins"/>
    <property type="match status" value="1"/>
</dbReference>
<dbReference type="GO" id="GO:0051539">
    <property type="term" value="F:4 iron, 4 sulfur cluster binding"/>
    <property type="evidence" value="ECO:0007669"/>
    <property type="project" value="UniProtKB-KW"/>
</dbReference>
<dbReference type="EMBL" id="FZOA01000003">
    <property type="protein sequence ID" value="SNR75703.1"/>
    <property type="molecule type" value="Genomic_DNA"/>
</dbReference>
<dbReference type="OrthoDB" id="9811700at2"/>
<dbReference type="GO" id="GO:0005886">
    <property type="term" value="C:plasma membrane"/>
    <property type="evidence" value="ECO:0007669"/>
    <property type="project" value="TreeGrafter"/>
</dbReference>
<name>A0A238YYI7_9PROT</name>
<sequence length="471" mass="52278">MQAEIAIARSTATRKVIPIVPYSVKGRYRNIKSIILNLAFGVYFLLPWLPWDNEAGQALLFDIGNSRFHIFGIMLYPQDLMVLMGIMIIAATLLFIASAMYGRIFCGFFCFQTLWTDAFRYIEKWIQGEAQARKRLQQAPWSKRKLVLLGSTHALWLLLSFATAVTFTLYFANAGSLFIQIFLGNAAVVAYVTIAVLTTTTYIAAGFAREDICFVACPYGKFQGVMQDSSTVNVTYDTIRGEGQHGRQAPTATLKTAEIRSSQGFGDCIDCNYCVNVCPTGVDIRKGLQIGCISCGLCIDACNNIMDSLKLPHGLIRFDHDKHIQEPDVRQHKWGKAKLAGYFTLLAASLVFTAHAMSNLAPLTAMIHQQRQPLVIQLSDGSLRNRYELRITNKSATTETYHLKLDGLPAGSFKGRNSITIPAGKSYSNDFSISLPAEIARKTSGFTVTVIPQTHPESSVHLKASYFSRYP</sequence>
<feature type="transmembrane region" description="Helical" evidence="7">
    <location>
        <begin position="177"/>
        <end position="197"/>
    </location>
</feature>
<dbReference type="InterPro" id="IPR051684">
    <property type="entry name" value="Electron_Trans/Redox"/>
</dbReference>
<keyword evidence="4" id="KW-0249">Electron transport</keyword>
<dbReference type="InterPro" id="IPR017900">
    <property type="entry name" value="4Fe4S_Fe_S_CS"/>
</dbReference>
<keyword evidence="1" id="KW-0813">Transport</keyword>
<evidence type="ECO:0000256" key="5">
    <source>
        <dbReference type="ARBA" id="ARBA00023004"/>
    </source>
</evidence>
<dbReference type="NCBIfam" id="TIGR02745">
    <property type="entry name" value="ccoG_rdxA_fixG"/>
    <property type="match status" value="1"/>
</dbReference>
<dbReference type="PANTHER" id="PTHR30176:SF3">
    <property type="entry name" value="FERREDOXIN-TYPE PROTEIN NAPH"/>
    <property type="match status" value="1"/>
</dbReference>